<evidence type="ECO:0000259" key="8">
    <source>
        <dbReference type="PROSITE" id="PS50253"/>
    </source>
</evidence>
<dbReference type="Pfam" id="PF00510">
    <property type="entry name" value="COX3"/>
    <property type="match status" value="1"/>
</dbReference>
<dbReference type="SUPFAM" id="SSF81452">
    <property type="entry name" value="Cytochrome c oxidase subunit III-like"/>
    <property type="match status" value="1"/>
</dbReference>
<dbReference type="RefSeq" id="WP_058286067.1">
    <property type="nucleotide sequence ID" value="NZ_CYSR01000021.1"/>
</dbReference>
<dbReference type="InterPro" id="IPR013833">
    <property type="entry name" value="Cyt_c_oxidase_su3_a-hlx"/>
</dbReference>
<reference evidence="9 10" key="1">
    <citation type="submission" date="2015-09" db="EMBL/GenBank/DDBJ databases">
        <authorList>
            <consortium name="Swine Surveillance"/>
        </authorList>
    </citation>
    <scope>NUCLEOTIDE SEQUENCE [LARGE SCALE GENOMIC DNA]</scope>
    <source>
        <strain evidence="9 10">CECT 8399</strain>
    </source>
</reference>
<feature type="domain" description="Heme-copper oxidase subunit III family profile" evidence="8">
    <location>
        <begin position="1"/>
        <end position="221"/>
    </location>
</feature>
<name>A0A0P1H974_9RHOB</name>
<dbReference type="Gene3D" id="1.20.120.80">
    <property type="entry name" value="Cytochrome c oxidase, subunit III, four-helix bundle"/>
    <property type="match status" value="1"/>
</dbReference>
<feature type="transmembrane region" description="Helical" evidence="7">
    <location>
        <begin position="87"/>
        <end position="108"/>
    </location>
</feature>
<dbReference type="GO" id="GO:0004129">
    <property type="term" value="F:cytochrome-c oxidase activity"/>
    <property type="evidence" value="ECO:0007669"/>
    <property type="project" value="InterPro"/>
</dbReference>
<keyword evidence="4 7" id="KW-1133">Transmembrane helix</keyword>
<dbReference type="InterPro" id="IPR024791">
    <property type="entry name" value="Cyt_c/ubiquinol_Oxase_su3"/>
</dbReference>
<evidence type="ECO:0000256" key="3">
    <source>
        <dbReference type="ARBA" id="ARBA00022692"/>
    </source>
</evidence>
<gene>
    <name evidence="9" type="primary">ctaE_2</name>
    <name evidence="9" type="ORF">PHA8399_02090</name>
</gene>
<evidence type="ECO:0000313" key="9">
    <source>
        <dbReference type="EMBL" id="CUH99964.1"/>
    </source>
</evidence>
<dbReference type="PANTHER" id="PTHR11403">
    <property type="entry name" value="CYTOCHROME C OXIDASE SUBUNIT III"/>
    <property type="match status" value="1"/>
</dbReference>
<dbReference type="InterPro" id="IPR000298">
    <property type="entry name" value="Cyt_c_oxidase-like_su3"/>
</dbReference>
<feature type="transmembrane region" description="Helical" evidence="7">
    <location>
        <begin position="200"/>
        <end position="226"/>
    </location>
</feature>
<comment type="subcellular location">
    <subcellularLocation>
        <location evidence="6">Cell membrane</location>
        <topology evidence="6">Multi-pass membrane protein</topology>
    </subcellularLocation>
    <subcellularLocation>
        <location evidence="1">Membrane</location>
        <topology evidence="1">Multi-pass membrane protein</topology>
    </subcellularLocation>
</comment>
<evidence type="ECO:0000313" key="10">
    <source>
        <dbReference type="Proteomes" id="UP000051326"/>
    </source>
</evidence>
<evidence type="ECO:0000256" key="1">
    <source>
        <dbReference type="ARBA" id="ARBA00004141"/>
    </source>
</evidence>
<dbReference type="GO" id="GO:0019646">
    <property type="term" value="P:aerobic electron transport chain"/>
    <property type="evidence" value="ECO:0007669"/>
    <property type="project" value="InterPro"/>
</dbReference>
<proteinExistence type="inferred from homology"/>
<feature type="transmembrane region" description="Helical" evidence="7">
    <location>
        <begin position="49"/>
        <end position="71"/>
    </location>
</feature>
<evidence type="ECO:0000256" key="7">
    <source>
        <dbReference type="SAM" id="Phobius"/>
    </source>
</evidence>
<organism evidence="9 10">
    <name type="scientific">Leisingera aquaemixtae</name>
    <dbReference type="NCBI Taxonomy" id="1396826"/>
    <lineage>
        <taxon>Bacteria</taxon>
        <taxon>Pseudomonadati</taxon>
        <taxon>Pseudomonadota</taxon>
        <taxon>Alphaproteobacteria</taxon>
        <taxon>Rhodobacterales</taxon>
        <taxon>Roseobacteraceae</taxon>
        <taxon>Leisingera</taxon>
    </lineage>
</organism>
<dbReference type="GO" id="GO:0005886">
    <property type="term" value="C:plasma membrane"/>
    <property type="evidence" value="ECO:0007669"/>
    <property type="project" value="UniProtKB-SubCell"/>
</dbReference>
<evidence type="ECO:0000256" key="2">
    <source>
        <dbReference type="ARBA" id="ARBA00010581"/>
    </source>
</evidence>
<evidence type="ECO:0000256" key="6">
    <source>
        <dbReference type="RuleBase" id="RU003376"/>
    </source>
</evidence>
<comment type="similarity">
    <text evidence="2 6">Belongs to the cytochrome c oxidase subunit 3 family.</text>
</comment>
<dbReference type="EMBL" id="CYSR01000021">
    <property type="protein sequence ID" value="CUH99964.1"/>
    <property type="molecule type" value="Genomic_DNA"/>
</dbReference>
<evidence type="ECO:0000256" key="5">
    <source>
        <dbReference type="ARBA" id="ARBA00023136"/>
    </source>
</evidence>
<accession>A0A0P1H974</accession>
<feature type="transmembrane region" description="Helical" evidence="7">
    <location>
        <begin position="120"/>
        <end position="141"/>
    </location>
</feature>
<protein>
    <submittedName>
        <fullName evidence="9">Cytochrome c oxidase subunit 3</fullName>
        <ecNumber evidence="9">1.9.3.1</ecNumber>
    </submittedName>
</protein>
<keyword evidence="9" id="KW-0560">Oxidoreductase</keyword>
<dbReference type="STRING" id="1396826.PHA8399_02090"/>
<sequence length="232" mass="24470">MTVILAFLVLVALAAGLWLSQQRLASKPWLETGIAPLAGHGPGRAPGFIFIAVFLAVAGGLFAMLGSAFVMQIDETPWELVPLPGRVWLNTALLLLASLFMQFVVISARAGTTRWLRASLIAASIATLAFLAGQAQVWIALTSGGYPLDGPPAASFFYLITGLHGLHVLGGIIALAAICLRHAGGGDVKALLPGVRLCALYWHGLLAFWLMLFALLQGWGNAFLALCRAAVT</sequence>
<evidence type="ECO:0000256" key="4">
    <source>
        <dbReference type="ARBA" id="ARBA00022989"/>
    </source>
</evidence>
<feature type="transmembrane region" description="Helical" evidence="7">
    <location>
        <begin position="153"/>
        <end position="180"/>
    </location>
</feature>
<dbReference type="EC" id="1.9.3.1" evidence="9"/>
<dbReference type="GO" id="GO:0016491">
    <property type="term" value="F:oxidoreductase activity"/>
    <property type="evidence" value="ECO:0007669"/>
    <property type="project" value="UniProtKB-KW"/>
</dbReference>
<keyword evidence="5 7" id="KW-0472">Membrane</keyword>
<dbReference type="PROSITE" id="PS50253">
    <property type="entry name" value="COX3"/>
    <property type="match status" value="1"/>
</dbReference>
<dbReference type="InterPro" id="IPR035973">
    <property type="entry name" value="Cyt_c_oxidase_su3-like_sf"/>
</dbReference>
<dbReference type="PANTHER" id="PTHR11403:SF10">
    <property type="entry name" value="CYTOCHROME C OXIDASE"/>
    <property type="match status" value="1"/>
</dbReference>
<dbReference type="Proteomes" id="UP000051326">
    <property type="component" value="Unassembled WGS sequence"/>
</dbReference>
<dbReference type="AlphaFoldDB" id="A0A0P1H974"/>
<keyword evidence="3 6" id="KW-0812">Transmembrane</keyword>